<dbReference type="SUPFAM" id="SSF55729">
    <property type="entry name" value="Acyl-CoA N-acyltransferases (Nat)"/>
    <property type="match status" value="1"/>
</dbReference>
<organism evidence="4 5">
    <name type="scientific">Paenibacillus aurantius</name>
    <dbReference type="NCBI Taxonomy" id="2918900"/>
    <lineage>
        <taxon>Bacteria</taxon>
        <taxon>Bacillati</taxon>
        <taxon>Bacillota</taxon>
        <taxon>Bacilli</taxon>
        <taxon>Bacillales</taxon>
        <taxon>Paenibacillaceae</taxon>
        <taxon>Paenibacillus</taxon>
    </lineage>
</organism>
<evidence type="ECO:0000259" key="3">
    <source>
        <dbReference type="PROSITE" id="PS51186"/>
    </source>
</evidence>
<keyword evidence="1" id="KW-0808">Transferase</keyword>
<dbReference type="GO" id="GO:0016747">
    <property type="term" value="F:acyltransferase activity, transferring groups other than amino-acyl groups"/>
    <property type="evidence" value="ECO:0007669"/>
    <property type="project" value="InterPro"/>
</dbReference>
<feature type="domain" description="N-acetyltransferase" evidence="3">
    <location>
        <begin position="1"/>
        <end position="140"/>
    </location>
</feature>
<dbReference type="Pfam" id="PF00583">
    <property type="entry name" value="Acetyltransf_1"/>
    <property type="match status" value="1"/>
</dbReference>
<evidence type="ECO:0000256" key="2">
    <source>
        <dbReference type="ARBA" id="ARBA00023315"/>
    </source>
</evidence>
<keyword evidence="5" id="KW-1185">Reference proteome</keyword>
<keyword evidence="2" id="KW-0012">Acyltransferase</keyword>
<proteinExistence type="predicted"/>
<dbReference type="AlphaFoldDB" id="A0AA96RIE4"/>
<dbReference type="Gene3D" id="3.40.630.30">
    <property type="match status" value="1"/>
</dbReference>
<dbReference type="InterPro" id="IPR000182">
    <property type="entry name" value="GNAT_dom"/>
</dbReference>
<name>A0AA96RIE4_9BACL</name>
<evidence type="ECO:0000313" key="5">
    <source>
        <dbReference type="Proteomes" id="UP001305702"/>
    </source>
</evidence>
<dbReference type="PANTHER" id="PTHR43420">
    <property type="entry name" value="ACETYLTRANSFERASE"/>
    <property type="match status" value="1"/>
</dbReference>
<dbReference type="InterPro" id="IPR016181">
    <property type="entry name" value="Acyl_CoA_acyltransferase"/>
</dbReference>
<dbReference type="PANTHER" id="PTHR43420:SF12">
    <property type="entry name" value="N-ACETYLTRANSFERASE DOMAIN-CONTAINING PROTEIN"/>
    <property type="match status" value="1"/>
</dbReference>
<dbReference type="KEGG" id="paun:MJA45_03310"/>
<sequence length="140" mass="16165">MNVRSFRLSDYVAVNGLLEQVLSEVCYQETKDALAKQLSWDSDLVLIAVEEEQVVGVIIGTIDNNKGYYYRIAVHAEHRRKGIGKALIHSLKQRFEQRKVSRILITVDEHNEPILPVYESAGWFERDFARMAERRLSIMA</sequence>
<gene>
    <name evidence="4" type="ORF">MJA45_03310</name>
</gene>
<evidence type="ECO:0000256" key="1">
    <source>
        <dbReference type="ARBA" id="ARBA00022679"/>
    </source>
</evidence>
<evidence type="ECO:0000313" key="4">
    <source>
        <dbReference type="EMBL" id="WNQ12104.1"/>
    </source>
</evidence>
<protein>
    <submittedName>
        <fullName evidence="4">GNAT family N-acetyltransferase</fullName>
    </submittedName>
</protein>
<dbReference type="CDD" id="cd04301">
    <property type="entry name" value="NAT_SF"/>
    <property type="match status" value="1"/>
</dbReference>
<dbReference type="EMBL" id="CP130318">
    <property type="protein sequence ID" value="WNQ12104.1"/>
    <property type="molecule type" value="Genomic_DNA"/>
</dbReference>
<dbReference type="RefSeq" id="WP_315605881.1">
    <property type="nucleotide sequence ID" value="NZ_CP130318.1"/>
</dbReference>
<dbReference type="PROSITE" id="PS51186">
    <property type="entry name" value="GNAT"/>
    <property type="match status" value="1"/>
</dbReference>
<reference evidence="4 5" key="1">
    <citation type="submission" date="2022-02" db="EMBL/GenBank/DDBJ databases">
        <title>Paenibacillus sp. MBLB1776 Whole Genome Shotgun Sequencing.</title>
        <authorList>
            <person name="Hwang C.Y."/>
            <person name="Cho E.-S."/>
            <person name="Seo M.-J."/>
        </authorList>
    </citation>
    <scope>NUCLEOTIDE SEQUENCE [LARGE SCALE GENOMIC DNA]</scope>
    <source>
        <strain evidence="4 5">MBLB1776</strain>
    </source>
</reference>
<dbReference type="InterPro" id="IPR050680">
    <property type="entry name" value="YpeA/RimI_acetyltransf"/>
</dbReference>
<accession>A0AA96RIE4</accession>
<dbReference type="Proteomes" id="UP001305702">
    <property type="component" value="Chromosome"/>
</dbReference>